<gene>
    <name evidence="2" type="ORF">JO379_000668</name>
</gene>
<organism evidence="2 3">
    <name type="scientific">Streptomyces syringium</name>
    <dbReference type="NCBI Taxonomy" id="76729"/>
    <lineage>
        <taxon>Bacteria</taxon>
        <taxon>Bacillati</taxon>
        <taxon>Actinomycetota</taxon>
        <taxon>Actinomycetes</taxon>
        <taxon>Kitasatosporales</taxon>
        <taxon>Streptomycetaceae</taxon>
        <taxon>Streptomyces</taxon>
    </lineage>
</organism>
<keyword evidence="1" id="KW-0732">Signal</keyword>
<protein>
    <recommendedName>
        <fullName evidence="4">Secreted protein</fullName>
    </recommendedName>
</protein>
<dbReference type="Proteomes" id="UP001519291">
    <property type="component" value="Unassembled WGS sequence"/>
</dbReference>
<accession>A0ABS4XXE8</accession>
<name>A0ABS4XXE8_9ACTN</name>
<comment type="caution">
    <text evidence="2">The sequence shown here is derived from an EMBL/GenBank/DDBJ whole genome shotgun (WGS) entry which is preliminary data.</text>
</comment>
<sequence length="179" mass="18493">MAVSRSWVCAVVLAALTAFGTTVPATASPSGGSDGPFVHVQCHGTESVTYHPGVTLAPRKIDITTDGRFGSCVDSQGKVTSGSYGERFTVFAGCNDLLDGFEDERTFTWNTGDTSVLKATGSSTAVAGQVVTTIKGTVTQGRFRGRTVVQVVTIPQPDLVRCLTTGLTGATGVTTLAIT</sequence>
<feature type="chain" id="PRO_5046150080" description="Secreted protein" evidence="1">
    <location>
        <begin position="28"/>
        <end position="179"/>
    </location>
</feature>
<reference evidence="2 3" key="1">
    <citation type="submission" date="2021-03" db="EMBL/GenBank/DDBJ databases">
        <title>Sequencing the genomes of 1000 actinobacteria strains.</title>
        <authorList>
            <person name="Klenk H.-P."/>
        </authorList>
    </citation>
    <scope>NUCLEOTIDE SEQUENCE [LARGE SCALE GENOMIC DNA]</scope>
    <source>
        <strain evidence="2 3">DSM 41480</strain>
    </source>
</reference>
<evidence type="ECO:0000313" key="2">
    <source>
        <dbReference type="EMBL" id="MBP2401199.1"/>
    </source>
</evidence>
<evidence type="ECO:0000313" key="3">
    <source>
        <dbReference type="Proteomes" id="UP001519291"/>
    </source>
</evidence>
<dbReference type="GeneID" id="91567543"/>
<proteinExistence type="predicted"/>
<evidence type="ECO:0000256" key="1">
    <source>
        <dbReference type="SAM" id="SignalP"/>
    </source>
</evidence>
<dbReference type="EMBL" id="JAGIOH010000001">
    <property type="protein sequence ID" value="MBP2401199.1"/>
    <property type="molecule type" value="Genomic_DNA"/>
</dbReference>
<evidence type="ECO:0008006" key="4">
    <source>
        <dbReference type="Google" id="ProtNLM"/>
    </source>
</evidence>
<feature type="signal peptide" evidence="1">
    <location>
        <begin position="1"/>
        <end position="27"/>
    </location>
</feature>
<dbReference type="RefSeq" id="WP_209513728.1">
    <property type="nucleotide sequence ID" value="NZ_JAGIOH010000001.1"/>
</dbReference>
<keyword evidence="3" id="KW-1185">Reference proteome</keyword>